<evidence type="ECO:0000313" key="2">
    <source>
        <dbReference type="Proteomes" id="UP000249204"/>
    </source>
</evidence>
<dbReference type="EMBL" id="QKWW01000131">
    <property type="protein sequence ID" value="PZT52087.1"/>
    <property type="molecule type" value="Genomic_DNA"/>
</dbReference>
<name>A0A2W6N842_9BACL</name>
<dbReference type="AlphaFoldDB" id="A0A2W6N842"/>
<proteinExistence type="predicted"/>
<accession>A0A2W6N842</accession>
<sequence>AAIQQWYGEYSLPAEPYVVEAGTNLAEYGRTHGGLDSKSPIFLKNGYIVVNFNLESIREGNLAAPHLQYIHAPLMNQWLLEGFQRQVQDSYNHTFSLRDGDVVFYHADRSSRDDFSAQVPH</sequence>
<protein>
    <submittedName>
        <fullName evidence="1">Bacterial surface protein</fullName>
    </submittedName>
</protein>
<evidence type="ECO:0000313" key="1">
    <source>
        <dbReference type="EMBL" id="PZT52087.1"/>
    </source>
</evidence>
<comment type="caution">
    <text evidence="1">The sequence shown here is derived from an EMBL/GenBank/DDBJ whole genome shotgun (WGS) entry which is preliminary data.</text>
</comment>
<organism evidence="1 2">
    <name type="scientific">Paenibacillus silvae</name>
    <dbReference type="NCBI Taxonomy" id="1325358"/>
    <lineage>
        <taxon>Bacteria</taxon>
        <taxon>Bacillati</taxon>
        <taxon>Bacillota</taxon>
        <taxon>Bacilli</taxon>
        <taxon>Bacillales</taxon>
        <taxon>Paenibacillaceae</taxon>
        <taxon>Paenibacillus</taxon>
    </lineage>
</organism>
<gene>
    <name evidence="1" type="ORF">DN757_29195</name>
</gene>
<dbReference type="Proteomes" id="UP000249204">
    <property type="component" value="Unassembled WGS sequence"/>
</dbReference>
<feature type="non-terminal residue" evidence="1">
    <location>
        <position position="1"/>
    </location>
</feature>
<reference evidence="1 2" key="1">
    <citation type="submission" date="2018-06" db="EMBL/GenBank/DDBJ databases">
        <title>Isolation of heavy metals resistant Paenibacillus silvae NC2 from Gold-Copper mine in ZiJin, China.</title>
        <authorList>
            <person name="Xu J."/>
            <person name="Mazhar H.S."/>
            <person name="Rensing C."/>
        </authorList>
    </citation>
    <scope>NUCLEOTIDE SEQUENCE [LARGE SCALE GENOMIC DNA]</scope>
    <source>
        <strain evidence="1 2">NC2</strain>
    </source>
</reference>